<sequence>MVLGWNVLLEAGRHASNIATFPMLQGLRDGCGVIQCAPQSGGGGAECGQCAVPLDQGWGSCVETCMHRLVSHIMLVCIEAPCNVPCNASLKFPASAKSLPGPFCPAWVPLPVVGAATPACRTESTSPPALGINGNAELATACLLSPAESSMSNAAPQVPRENIDLTKSRVGLDLVATPLWLYDTHSGCNVWGNRAALELFATDQQAFTVAQLPLLDSQPEQQQAWKDLNEKLHASVELGSQEMSMYVTSKQRVPGFLDFMRPGSPRALYKAVFRPVIATVDSGTMQNIALVQVNPRKIEAGCGIPARVTSHCNVRLQVVQQSFTDIEENHLRMVEICNNHPMFQFLFDDSGKLLAANKRAMYNMKEHLGSCENYNLQMYLSIGECDGSRWPDDMYQEAMRAIFKEDKPCHRFPQLRWSKRHPGKYRWVLYEMWPMTDPITQQRAVLVCEQNISQVKALEEQFKRTNERLEAQLEEALAQRDPVHKPAIDIDTPADKTLKLLDKIMRGQEVRAWTCANYASSNLNTHASRTSIHIFYRMLLCNSLPWLVVQVSARAAMELRDAILQAGDLRQPVNFNEQMMKNSQTMLDSEVSQSLIQLLSSKRPTKVEEEPTTFTSSDSGACEDMPHLRIKTQPVTQESVRQLIALSRNLPDEVLSVLAKVDDWQVCSPAVWLAWPGGCESTLQPAWHLCSDVVHILRFGCLQVQPPNITLVAARAQLVAN</sequence>
<dbReference type="EMBL" id="BLLF01000539">
    <property type="protein sequence ID" value="GFH12783.1"/>
    <property type="molecule type" value="Genomic_DNA"/>
</dbReference>
<organism evidence="2 3">
    <name type="scientific">Haematococcus lacustris</name>
    <name type="common">Green alga</name>
    <name type="synonym">Haematococcus pluvialis</name>
    <dbReference type="NCBI Taxonomy" id="44745"/>
    <lineage>
        <taxon>Eukaryota</taxon>
        <taxon>Viridiplantae</taxon>
        <taxon>Chlorophyta</taxon>
        <taxon>core chlorophytes</taxon>
        <taxon>Chlorophyceae</taxon>
        <taxon>CS clade</taxon>
        <taxon>Chlamydomonadales</taxon>
        <taxon>Haematococcaceae</taxon>
        <taxon>Haematococcus</taxon>
    </lineage>
</organism>
<gene>
    <name evidence="2" type="ORF">HaLaN_08533</name>
</gene>
<keyword evidence="1" id="KW-0175">Coiled coil</keyword>
<evidence type="ECO:0000256" key="1">
    <source>
        <dbReference type="SAM" id="Coils"/>
    </source>
</evidence>
<accession>A0A699YRH4</accession>
<protein>
    <submittedName>
        <fullName evidence="2">Phosphodiesterase</fullName>
    </submittedName>
</protein>
<keyword evidence="3" id="KW-1185">Reference proteome</keyword>
<reference evidence="2 3" key="1">
    <citation type="submission" date="2020-02" db="EMBL/GenBank/DDBJ databases">
        <title>Draft genome sequence of Haematococcus lacustris strain NIES-144.</title>
        <authorList>
            <person name="Morimoto D."/>
            <person name="Nakagawa S."/>
            <person name="Yoshida T."/>
            <person name="Sawayama S."/>
        </authorList>
    </citation>
    <scope>NUCLEOTIDE SEQUENCE [LARGE SCALE GENOMIC DNA]</scope>
    <source>
        <strain evidence="2 3">NIES-144</strain>
    </source>
</reference>
<evidence type="ECO:0000313" key="3">
    <source>
        <dbReference type="Proteomes" id="UP000485058"/>
    </source>
</evidence>
<evidence type="ECO:0000313" key="2">
    <source>
        <dbReference type="EMBL" id="GFH12783.1"/>
    </source>
</evidence>
<proteinExistence type="predicted"/>
<name>A0A699YRH4_HAELA</name>
<dbReference type="AlphaFoldDB" id="A0A699YRH4"/>
<dbReference type="Proteomes" id="UP000485058">
    <property type="component" value="Unassembled WGS sequence"/>
</dbReference>
<comment type="caution">
    <text evidence="2">The sequence shown here is derived from an EMBL/GenBank/DDBJ whole genome shotgun (WGS) entry which is preliminary data.</text>
</comment>
<feature type="coiled-coil region" evidence="1">
    <location>
        <begin position="448"/>
        <end position="479"/>
    </location>
</feature>